<keyword evidence="3" id="KW-0479">Metal-binding</keyword>
<dbReference type="InterPro" id="IPR015943">
    <property type="entry name" value="WD40/YVTN_repeat-like_dom_sf"/>
</dbReference>
<comment type="caution">
    <text evidence="9">The sequence shown here is derived from an EMBL/GenBank/DDBJ whole genome shotgun (WGS) entry which is preliminary data.</text>
</comment>
<dbReference type="SMART" id="SM00066">
    <property type="entry name" value="GAL4"/>
    <property type="match status" value="1"/>
</dbReference>
<dbReference type="CDD" id="cd12148">
    <property type="entry name" value="fungal_TF_MHR"/>
    <property type="match status" value="1"/>
</dbReference>
<reference evidence="9" key="1">
    <citation type="submission" date="2023-11" db="EMBL/GenBank/DDBJ databases">
        <authorList>
            <person name="De Vega J J."/>
            <person name="De Vega J J."/>
        </authorList>
    </citation>
    <scope>NUCLEOTIDE SEQUENCE</scope>
</reference>
<feature type="compositionally biased region" description="Basic and acidic residues" evidence="7">
    <location>
        <begin position="1617"/>
        <end position="1654"/>
    </location>
</feature>
<dbReference type="EMBL" id="CAVNYO010000095">
    <property type="protein sequence ID" value="CAK5265612.1"/>
    <property type="molecule type" value="Genomic_DNA"/>
</dbReference>
<dbReference type="PROSITE" id="PS50048">
    <property type="entry name" value="ZN2_CY6_FUNGAL_2"/>
    <property type="match status" value="1"/>
</dbReference>
<dbReference type="InterPro" id="IPR048591">
    <property type="entry name" value="WDHD1/CFT4_hel"/>
</dbReference>
<evidence type="ECO:0000256" key="4">
    <source>
        <dbReference type="ARBA" id="ARBA00022737"/>
    </source>
</evidence>
<dbReference type="GO" id="GO:0008270">
    <property type="term" value="F:zinc ion binding"/>
    <property type="evidence" value="ECO:0007669"/>
    <property type="project" value="InterPro"/>
</dbReference>
<dbReference type="InterPro" id="IPR007219">
    <property type="entry name" value="XnlR_reg_dom"/>
</dbReference>
<dbReference type="Proteomes" id="UP001295794">
    <property type="component" value="Unassembled WGS sequence"/>
</dbReference>
<feature type="repeat" description="WD" evidence="6">
    <location>
        <begin position="726"/>
        <end position="747"/>
    </location>
</feature>
<dbReference type="InterPro" id="IPR001680">
    <property type="entry name" value="WD40_rpt"/>
</dbReference>
<feature type="region of interest" description="Disordered" evidence="7">
    <location>
        <begin position="125"/>
        <end position="189"/>
    </location>
</feature>
<evidence type="ECO:0000256" key="7">
    <source>
        <dbReference type="SAM" id="MobiDB-lite"/>
    </source>
</evidence>
<dbReference type="Pfam" id="PF12341">
    <property type="entry name" value="Mcl1_mid"/>
    <property type="match status" value="1"/>
</dbReference>
<dbReference type="PROSITE" id="PS00463">
    <property type="entry name" value="ZN2_CY6_FUNGAL_1"/>
    <property type="match status" value="1"/>
</dbReference>
<evidence type="ECO:0000256" key="3">
    <source>
        <dbReference type="ARBA" id="ARBA00022723"/>
    </source>
</evidence>
<dbReference type="CDD" id="cd00067">
    <property type="entry name" value="GAL4"/>
    <property type="match status" value="1"/>
</dbReference>
<keyword evidence="5" id="KW-0539">Nucleus</keyword>
<evidence type="ECO:0000259" key="8">
    <source>
        <dbReference type="PROSITE" id="PS50048"/>
    </source>
</evidence>
<dbReference type="InterPro" id="IPR057646">
    <property type="entry name" value="WD40_WDHD1_1st"/>
</dbReference>
<dbReference type="GO" id="GO:0006261">
    <property type="term" value="P:DNA-templated DNA replication"/>
    <property type="evidence" value="ECO:0007669"/>
    <property type="project" value="TreeGrafter"/>
</dbReference>
<dbReference type="Gene3D" id="4.10.240.10">
    <property type="entry name" value="Zn(2)-C6 fungal-type DNA-binding domain"/>
    <property type="match status" value="1"/>
</dbReference>
<evidence type="ECO:0000256" key="2">
    <source>
        <dbReference type="ARBA" id="ARBA00022574"/>
    </source>
</evidence>
<feature type="compositionally biased region" description="Polar residues" evidence="7">
    <location>
        <begin position="1685"/>
        <end position="1708"/>
    </location>
</feature>
<dbReference type="GO" id="GO:0000278">
    <property type="term" value="P:mitotic cell cycle"/>
    <property type="evidence" value="ECO:0007669"/>
    <property type="project" value="TreeGrafter"/>
</dbReference>
<dbReference type="SUPFAM" id="SSF50978">
    <property type="entry name" value="WD40 repeat-like"/>
    <property type="match status" value="1"/>
</dbReference>
<evidence type="ECO:0000256" key="5">
    <source>
        <dbReference type="ARBA" id="ARBA00023242"/>
    </source>
</evidence>
<feature type="repeat" description="WD" evidence="6">
    <location>
        <begin position="839"/>
        <end position="880"/>
    </location>
</feature>
<dbReference type="SUPFAM" id="SSF57701">
    <property type="entry name" value="Zn2/Cys6 DNA-binding domain"/>
    <property type="match status" value="1"/>
</dbReference>
<keyword evidence="10" id="KW-1185">Reference proteome</keyword>
<protein>
    <recommendedName>
        <fullName evidence="8">Zn(2)-C6 fungal-type domain-containing protein</fullName>
    </recommendedName>
</protein>
<keyword evidence="2 6" id="KW-0853">WD repeat</keyword>
<keyword evidence="4" id="KW-0677">Repeat</keyword>
<dbReference type="GO" id="GO:0006281">
    <property type="term" value="P:DNA repair"/>
    <property type="evidence" value="ECO:0007669"/>
    <property type="project" value="TreeGrafter"/>
</dbReference>
<feature type="repeat" description="WD" evidence="6">
    <location>
        <begin position="936"/>
        <end position="976"/>
    </location>
</feature>
<dbReference type="SMART" id="SM00906">
    <property type="entry name" value="Fungal_trans"/>
    <property type="match status" value="1"/>
</dbReference>
<name>A0AAD2GYI7_9AGAR</name>
<feature type="region of interest" description="Disordered" evidence="7">
    <location>
        <begin position="1519"/>
        <end position="1726"/>
    </location>
</feature>
<dbReference type="Pfam" id="PF24817">
    <property type="entry name" value="WD40_WDHD1_1st"/>
    <property type="match status" value="1"/>
</dbReference>
<organism evidence="9 10">
    <name type="scientific">Mycena citricolor</name>
    <dbReference type="NCBI Taxonomy" id="2018698"/>
    <lineage>
        <taxon>Eukaryota</taxon>
        <taxon>Fungi</taxon>
        <taxon>Dikarya</taxon>
        <taxon>Basidiomycota</taxon>
        <taxon>Agaricomycotina</taxon>
        <taxon>Agaricomycetes</taxon>
        <taxon>Agaricomycetidae</taxon>
        <taxon>Agaricales</taxon>
        <taxon>Marasmiineae</taxon>
        <taxon>Mycenaceae</taxon>
        <taxon>Mycena</taxon>
    </lineage>
</organism>
<dbReference type="GO" id="GO:0003682">
    <property type="term" value="F:chromatin binding"/>
    <property type="evidence" value="ECO:0007669"/>
    <property type="project" value="TreeGrafter"/>
</dbReference>
<dbReference type="PANTHER" id="PTHR19932">
    <property type="entry name" value="WD REPEAT AND HMG-BOX DNA BINDING PROTEIN"/>
    <property type="match status" value="1"/>
</dbReference>
<feature type="domain" description="Zn(2)-C6 fungal-type" evidence="8">
    <location>
        <begin position="37"/>
        <end position="70"/>
    </location>
</feature>
<evidence type="ECO:0000313" key="9">
    <source>
        <dbReference type="EMBL" id="CAK5265612.1"/>
    </source>
</evidence>
<dbReference type="InterPro" id="IPR001138">
    <property type="entry name" value="Zn2Cys6_DnaBD"/>
</dbReference>
<dbReference type="PANTHER" id="PTHR19932:SF10">
    <property type="entry name" value="WD REPEAT AND HMG-BOX DNA-BINDING PROTEIN 1"/>
    <property type="match status" value="1"/>
</dbReference>
<proteinExistence type="predicted"/>
<evidence type="ECO:0000313" key="10">
    <source>
        <dbReference type="Proteomes" id="UP001295794"/>
    </source>
</evidence>
<dbReference type="PROSITE" id="PS50294">
    <property type="entry name" value="WD_REPEATS_REGION"/>
    <property type="match status" value="1"/>
</dbReference>
<dbReference type="Gene3D" id="2.130.10.10">
    <property type="entry name" value="YVTN repeat-like/Quinoprotein amine dehydrogenase"/>
    <property type="match status" value="2"/>
</dbReference>
<feature type="compositionally biased region" description="Polar residues" evidence="7">
    <location>
        <begin position="140"/>
        <end position="150"/>
    </location>
</feature>
<feature type="compositionally biased region" description="Low complexity" evidence="7">
    <location>
        <begin position="1"/>
        <end position="16"/>
    </location>
</feature>
<dbReference type="InterPro" id="IPR019775">
    <property type="entry name" value="WD40_repeat_CS"/>
</dbReference>
<feature type="compositionally biased region" description="Pro residues" evidence="7">
    <location>
        <begin position="1573"/>
        <end position="1582"/>
    </location>
</feature>
<dbReference type="Pfam" id="PF00172">
    <property type="entry name" value="Zn_clus"/>
    <property type="match status" value="1"/>
</dbReference>
<accession>A0AAD2GYI7</accession>
<gene>
    <name evidence="9" type="ORF">MYCIT1_LOCUS6736</name>
</gene>
<dbReference type="GO" id="GO:0006351">
    <property type="term" value="P:DNA-templated transcription"/>
    <property type="evidence" value="ECO:0007669"/>
    <property type="project" value="InterPro"/>
</dbReference>
<dbReference type="InterPro" id="IPR036864">
    <property type="entry name" value="Zn2-C6_fun-type_DNA-bd_sf"/>
</dbReference>
<dbReference type="PROSITE" id="PS00678">
    <property type="entry name" value="WD_REPEATS_1"/>
    <property type="match status" value="1"/>
</dbReference>
<dbReference type="GO" id="GO:0003677">
    <property type="term" value="F:DNA binding"/>
    <property type="evidence" value="ECO:0007669"/>
    <property type="project" value="InterPro"/>
</dbReference>
<dbReference type="GO" id="GO:0043596">
    <property type="term" value="C:nuclear replication fork"/>
    <property type="evidence" value="ECO:0007669"/>
    <property type="project" value="TreeGrafter"/>
</dbReference>
<dbReference type="GO" id="GO:0000981">
    <property type="term" value="F:DNA-binding transcription factor activity, RNA polymerase II-specific"/>
    <property type="evidence" value="ECO:0007669"/>
    <property type="project" value="InterPro"/>
</dbReference>
<evidence type="ECO:0000256" key="1">
    <source>
        <dbReference type="ARBA" id="ARBA00004123"/>
    </source>
</evidence>
<feature type="region of interest" description="Disordered" evidence="7">
    <location>
        <begin position="1"/>
        <end position="35"/>
    </location>
</feature>
<evidence type="ECO:0000256" key="6">
    <source>
        <dbReference type="PROSITE-ProRule" id="PRU00221"/>
    </source>
</evidence>
<sequence>MSSPNSVSNGSENGSNLKRRRVEDAQNSHIPKRGARACTACRKGKNRCEGFGENEGPCRRCQLSNTPCVFEKPEKTKSAPVMATPGVERLSRLEGQYLVMQSQMIGMQSSLDRILLAVQGQAQGQTQPTPSVFPGRNGFDSPSSGASASQRRAFPPLPGFAPPPHKYATYGIVPSTAPSSEDESEDTLPRSTLNAPIEALQGLANAAAEAAAVPSTSTPRVKKRKRAEPIPRNAFPHVVEKGLVSDTEARELYNIFFAGCHLFIPLFDPSYDTYESLMERSPWTFDAILAVAGKIRSGNGPLSPTFYRCLEEAQGIARSSLFGPVVRKEAVQGMLLLAAWSTNGWLPSGHAMRMALDLGLHRALEKLADESGKQRTEEEERNLVVSARIWLCLYWMSLGTGRPIVLRDENSIRHCRLLLTHPMASPTDVRLIAQVELIGQKTQIYETLAPLNGQVNHSTLAFIRRANVALDKWWTDCDELHRQTMDENSLLRKVLAGELHYAKLWLVCVALRGVAWDKMPFEQRELAFQAKDAAFTCLSIFLNSPEYRAALRYAVHDSLVTAAFSGLFLLKMASLFPTELDLSAISAQVEQLAQLLSDVAAERYALTLRIMLANLRRKVGMGSGISTPVPTMPPPPLLADGRFIVSPTTAFSDPTMPPPFTLEELGFNWPADRGIFSPSAIPVWLQEQSLTDLGLPQNGSDGVFLQLTGTNGWTGDLTGMPEACQPIGRRVFTGSDDQLIRIWDMENLGSEAESTGLMAEANKAITSLSISDKFLISTSEDAEVRRYSIAGNHLGLITNTACPAWCAAIDPRGKFVAVASDEPTVRLIDTDDVSNVRLLAGHERGVRNVTWHPKSTLLAASGWDGNLTLWDVSEDPPQKVATVDHLLPPFKDSVVTKGYNYGAVWHPTGEYFFVLSKAYGVVTVSKRLGWKKDREFSGSDGPTTAISVSPNGLYLASASKSQVQIWDIKQGKVITSHGNQCDDEDTSVPALAFSPTANTVAWTTTGGKLMRWTDAIPPSFPDPFTHVDATAALTAILPHKEDDLDDLLGDSGFEDLDVEEQEQPEDDVHGWIDEDEDLGLDKNDGMVREMVSITKAQPAFQPGAANLSPTKRLLAYNKIGWIEVTVIADQVYHMLDVKLHDKSRRADMSFRDDYKYHLGYLGERGALLACSESESSPAQVHYRPFHPSTQIQWTYSLRPQTRVLGIAAGGVPPTAGSDDMDETDLNGFGNVVVATSEGDLTFLSGTGRERRVLGLGGDFVAMVAGDEWVFVVHRAGSTTIDGSQNLSYSLFNFEDFSVRQRDFLPIPKGHQLTWVGVSEEGAPSMFDTTGRLHVLVKHRIPHHASWVRVMDTKIASTEFKGTYWPIAVYGTTFMCFLLGGSKTLGYPLPPFQDIPMQMPFRSQDPADERLEMDALMIELKRDALDEELTSEDITKREQAMDKQLVLLIQNACKLNQVPRAIELAKLIQNPRFLDMVIKVAEFYRFTAMIEKVRVLKTAREQSEDRLVLAREKRRQWTRPDPVPYYLAPKAESDPPRPKAFQDFGPPPTVSRPGLAPATVAVETTRYPSSSEPRMPPPAIPPPETKRKRDENEEESSASTDFIAPPPKQKTNPFARKSGQEDGRNPFARKGEAAKTIRKSESFFEKVDAAEDAPRTKRPPKDKKDGPKQATLFSMMGSSAKKSRLPVSSQVTESDITMSDVTTVDSQTELPEDWEETQPLETQVEPI</sequence>
<dbReference type="PROSITE" id="PS50082">
    <property type="entry name" value="WD_REPEATS_2"/>
    <property type="match status" value="3"/>
</dbReference>
<comment type="subcellular location">
    <subcellularLocation>
        <location evidence="1">Nucleus</location>
    </subcellularLocation>
</comment>
<dbReference type="InterPro" id="IPR022100">
    <property type="entry name" value="WDHD1/CFT4_beta-prop_2nd"/>
</dbReference>
<dbReference type="InterPro" id="IPR036322">
    <property type="entry name" value="WD40_repeat_dom_sf"/>
</dbReference>
<dbReference type="Pfam" id="PF20946">
    <property type="entry name" value="Ctf4_C"/>
    <property type="match status" value="1"/>
</dbReference>
<dbReference type="SMART" id="SM00320">
    <property type="entry name" value="WD40"/>
    <property type="match status" value="5"/>
</dbReference>
<feature type="compositionally biased region" description="Pro residues" evidence="7">
    <location>
        <begin position="155"/>
        <end position="165"/>
    </location>
</feature>